<dbReference type="GO" id="GO:0006564">
    <property type="term" value="P:L-serine biosynthetic process"/>
    <property type="evidence" value="ECO:0007669"/>
    <property type="project" value="UniProtKB-ARBA"/>
</dbReference>
<keyword evidence="2" id="KW-0028">Amino-acid biosynthesis</keyword>
<dbReference type="InterPro" id="IPR006139">
    <property type="entry name" value="D-isomer_2_OHA_DH_cat_dom"/>
</dbReference>
<dbReference type="PROSITE" id="PS00671">
    <property type="entry name" value="D_2_HYDROXYACID_DH_3"/>
    <property type="match status" value="1"/>
</dbReference>
<dbReference type="AlphaFoldDB" id="A0A9P5MXW5"/>
<evidence type="ECO:0000259" key="8">
    <source>
        <dbReference type="Pfam" id="PF02826"/>
    </source>
</evidence>
<dbReference type="SUPFAM" id="SSF55021">
    <property type="entry name" value="ACT-like"/>
    <property type="match status" value="1"/>
</dbReference>
<feature type="domain" description="D-isomer specific 2-hydroxyacid dehydrogenase catalytic" evidence="7">
    <location>
        <begin position="60"/>
        <end position="379"/>
    </location>
</feature>
<dbReference type="GO" id="GO:0004617">
    <property type="term" value="F:phosphoglycerate dehydrogenase activity"/>
    <property type="evidence" value="ECO:0007669"/>
    <property type="project" value="UniProtKB-ARBA"/>
</dbReference>
<dbReference type="InterPro" id="IPR045865">
    <property type="entry name" value="ACT-like_dom_sf"/>
</dbReference>
<dbReference type="PANTHER" id="PTHR42789">
    <property type="entry name" value="D-ISOMER SPECIFIC 2-HYDROXYACID DEHYDROGENASE FAMILY PROTEIN (AFU_ORTHOLOGUE AFUA_6G10090)"/>
    <property type="match status" value="1"/>
</dbReference>
<dbReference type="NCBIfam" id="NF008759">
    <property type="entry name" value="PRK11790.1"/>
    <property type="match status" value="1"/>
</dbReference>
<evidence type="ECO:0000313" key="9">
    <source>
        <dbReference type="EMBL" id="KAF8481248.1"/>
    </source>
</evidence>
<dbReference type="PANTHER" id="PTHR42789:SF1">
    <property type="entry name" value="D-ISOMER SPECIFIC 2-HYDROXYACID DEHYDROGENASE FAMILY PROTEIN (AFU_ORTHOLOGUE AFUA_6G10090)"/>
    <property type="match status" value="1"/>
</dbReference>
<evidence type="ECO:0008006" key="11">
    <source>
        <dbReference type="Google" id="ProtNLM"/>
    </source>
</evidence>
<organism evidence="9 10">
    <name type="scientific">Russula ochroleuca</name>
    <dbReference type="NCBI Taxonomy" id="152965"/>
    <lineage>
        <taxon>Eukaryota</taxon>
        <taxon>Fungi</taxon>
        <taxon>Dikarya</taxon>
        <taxon>Basidiomycota</taxon>
        <taxon>Agaricomycotina</taxon>
        <taxon>Agaricomycetes</taxon>
        <taxon>Russulales</taxon>
        <taxon>Russulaceae</taxon>
        <taxon>Russula</taxon>
    </lineage>
</organism>
<dbReference type="InterPro" id="IPR036291">
    <property type="entry name" value="NAD(P)-bd_dom_sf"/>
</dbReference>
<keyword evidence="10" id="KW-1185">Reference proteome</keyword>
<dbReference type="FunFam" id="3.40.50.720:FF:000041">
    <property type="entry name" value="D-3-phosphoglycerate dehydrogenase"/>
    <property type="match status" value="1"/>
</dbReference>
<dbReference type="PROSITE" id="PS00670">
    <property type="entry name" value="D_2_HYDROXYACID_DH_2"/>
    <property type="match status" value="1"/>
</dbReference>
<dbReference type="PROSITE" id="PS00065">
    <property type="entry name" value="D_2_HYDROXYACID_DH_1"/>
    <property type="match status" value="1"/>
</dbReference>
<evidence type="ECO:0000256" key="6">
    <source>
        <dbReference type="RuleBase" id="RU003719"/>
    </source>
</evidence>
<sequence length="467" mass="51109">MPSSPIPIPSSHQPIHAAVSVSPPGGPLTQDRFRHNLLASPGKVRQPKVLHPIDNEDLRILLVENISQDAVKAFEANGWRVDHHTKALNEDDLVQRIGQYHAIGIRSKTKITERVIKAASKLLVIGCFCIGVNQVDLITAAKAGIPVFNSPFSNSRSVAELVISEIIALARQYFERAFELRQGIWNKQSKNCWEIRGKTLGIIGYGHIGSQLSVLAESFGMRVLFYDVINLMPLGSARQVESMSVLLSQSDFVTIHVPDLPDTRNMISGIQLAQMKKGSYLINNARGSVVDIPALIKAMQSGHIAGAALDVFPHEPGANGAPFDDQLNPWASELRALKNVILTPHIGGSTEEAQRMIGEEVSGALTRYLDFGSTVGAVNFPEVDLRAITAEQPDNIRICHVHVNQPGVLKQVNEVLSPYNVEKQYSDSKGDVAYLMADIADVSPQDITRLRELIIKTSSNILTRLLA</sequence>
<keyword evidence="3 6" id="KW-0560">Oxidoreductase</keyword>
<evidence type="ECO:0000313" key="10">
    <source>
        <dbReference type="Proteomes" id="UP000759537"/>
    </source>
</evidence>
<dbReference type="SUPFAM" id="SSF52283">
    <property type="entry name" value="Formate/glycerate dehydrogenase catalytic domain-like"/>
    <property type="match status" value="1"/>
</dbReference>
<dbReference type="InterPro" id="IPR029753">
    <property type="entry name" value="D-isomer_DH_CS"/>
</dbReference>
<evidence type="ECO:0000256" key="3">
    <source>
        <dbReference type="ARBA" id="ARBA00023002"/>
    </source>
</evidence>
<dbReference type="InterPro" id="IPR006140">
    <property type="entry name" value="D-isomer_DH_NAD-bd"/>
</dbReference>
<dbReference type="OrthoDB" id="1621027at2759"/>
<gene>
    <name evidence="9" type="ORF">DFH94DRAFT_668076</name>
</gene>
<evidence type="ECO:0000256" key="1">
    <source>
        <dbReference type="ARBA" id="ARBA00005854"/>
    </source>
</evidence>
<evidence type="ECO:0000259" key="7">
    <source>
        <dbReference type="Pfam" id="PF00389"/>
    </source>
</evidence>
<dbReference type="SUPFAM" id="SSF51735">
    <property type="entry name" value="NAD(P)-binding Rossmann-fold domains"/>
    <property type="match status" value="1"/>
</dbReference>
<proteinExistence type="inferred from homology"/>
<accession>A0A9P5MXW5</accession>
<dbReference type="Proteomes" id="UP000759537">
    <property type="component" value="Unassembled WGS sequence"/>
</dbReference>
<evidence type="ECO:0000256" key="5">
    <source>
        <dbReference type="ARBA" id="ARBA00029440"/>
    </source>
</evidence>
<name>A0A9P5MXW5_9AGAM</name>
<comment type="pathway">
    <text evidence="5">Amino-acid biosynthesis.</text>
</comment>
<evidence type="ECO:0000256" key="2">
    <source>
        <dbReference type="ARBA" id="ARBA00022605"/>
    </source>
</evidence>
<evidence type="ECO:0000256" key="4">
    <source>
        <dbReference type="ARBA" id="ARBA00023027"/>
    </source>
</evidence>
<comment type="caution">
    <text evidence="9">The sequence shown here is derived from an EMBL/GenBank/DDBJ whole genome shotgun (WGS) entry which is preliminary data.</text>
</comment>
<dbReference type="CDD" id="cd12176">
    <property type="entry name" value="PGDH_3"/>
    <property type="match status" value="1"/>
</dbReference>
<feature type="domain" description="D-isomer specific 2-hydroxyacid dehydrogenase NAD-binding" evidence="8">
    <location>
        <begin position="165"/>
        <end position="347"/>
    </location>
</feature>
<dbReference type="GO" id="GO:0051287">
    <property type="term" value="F:NAD binding"/>
    <property type="evidence" value="ECO:0007669"/>
    <property type="project" value="InterPro"/>
</dbReference>
<protein>
    <recommendedName>
        <fullName evidence="11">Phosphoglycerate dehydrogenase</fullName>
    </recommendedName>
</protein>
<dbReference type="EMBL" id="WHVB01000007">
    <property type="protein sequence ID" value="KAF8481248.1"/>
    <property type="molecule type" value="Genomic_DNA"/>
</dbReference>
<reference evidence="9" key="1">
    <citation type="submission" date="2019-10" db="EMBL/GenBank/DDBJ databases">
        <authorList>
            <consortium name="DOE Joint Genome Institute"/>
            <person name="Kuo A."/>
            <person name="Miyauchi S."/>
            <person name="Kiss E."/>
            <person name="Drula E."/>
            <person name="Kohler A."/>
            <person name="Sanchez-Garcia M."/>
            <person name="Andreopoulos B."/>
            <person name="Barry K.W."/>
            <person name="Bonito G."/>
            <person name="Buee M."/>
            <person name="Carver A."/>
            <person name="Chen C."/>
            <person name="Cichocki N."/>
            <person name="Clum A."/>
            <person name="Culley D."/>
            <person name="Crous P.W."/>
            <person name="Fauchery L."/>
            <person name="Girlanda M."/>
            <person name="Hayes R."/>
            <person name="Keri Z."/>
            <person name="LaButti K."/>
            <person name="Lipzen A."/>
            <person name="Lombard V."/>
            <person name="Magnuson J."/>
            <person name="Maillard F."/>
            <person name="Morin E."/>
            <person name="Murat C."/>
            <person name="Nolan M."/>
            <person name="Ohm R."/>
            <person name="Pangilinan J."/>
            <person name="Pereira M."/>
            <person name="Perotto S."/>
            <person name="Peter M."/>
            <person name="Riley R."/>
            <person name="Sitrit Y."/>
            <person name="Stielow B."/>
            <person name="Szollosi G."/>
            <person name="Zifcakova L."/>
            <person name="Stursova M."/>
            <person name="Spatafora J.W."/>
            <person name="Tedersoo L."/>
            <person name="Vaario L.-M."/>
            <person name="Yamada A."/>
            <person name="Yan M."/>
            <person name="Wang P."/>
            <person name="Xu J."/>
            <person name="Bruns T."/>
            <person name="Baldrian P."/>
            <person name="Vilgalys R."/>
            <person name="Henrissat B."/>
            <person name="Grigoriev I.V."/>
            <person name="Hibbett D."/>
            <person name="Nagy L.G."/>
            <person name="Martin F.M."/>
        </authorList>
    </citation>
    <scope>NUCLEOTIDE SEQUENCE</scope>
    <source>
        <strain evidence="9">Prilba</strain>
    </source>
</reference>
<dbReference type="Pfam" id="PF00389">
    <property type="entry name" value="2-Hacid_dh"/>
    <property type="match status" value="1"/>
</dbReference>
<dbReference type="InterPro" id="IPR029752">
    <property type="entry name" value="D-isomer_DH_CS1"/>
</dbReference>
<dbReference type="Gene3D" id="3.40.50.720">
    <property type="entry name" value="NAD(P)-binding Rossmann-like Domain"/>
    <property type="match status" value="2"/>
</dbReference>
<dbReference type="Pfam" id="PF02826">
    <property type="entry name" value="2-Hacid_dh_C"/>
    <property type="match status" value="1"/>
</dbReference>
<dbReference type="Gene3D" id="3.30.70.260">
    <property type="match status" value="1"/>
</dbReference>
<dbReference type="InterPro" id="IPR050857">
    <property type="entry name" value="D-2-hydroxyacid_DH"/>
</dbReference>
<reference evidence="9" key="2">
    <citation type="journal article" date="2020" name="Nat. Commun.">
        <title>Large-scale genome sequencing of mycorrhizal fungi provides insights into the early evolution of symbiotic traits.</title>
        <authorList>
            <person name="Miyauchi S."/>
            <person name="Kiss E."/>
            <person name="Kuo A."/>
            <person name="Drula E."/>
            <person name="Kohler A."/>
            <person name="Sanchez-Garcia M."/>
            <person name="Morin E."/>
            <person name="Andreopoulos B."/>
            <person name="Barry K.W."/>
            <person name="Bonito G."/>
            <person name="Buee M."/>
            <person name="Carver A."/>
            <person name="Chen C."/>
            <person name="Cichocki N."/>
            <person name="Clum A."/>
            <person name="Culley D."/>
            <person name="Crous P.W."/>
            <person name="Fauchery L."/>
            <person name="Girlanda M."/>
            <person name="Hayes R.D."/>
            <person name="Keri Z."/>
            <person name="LaButti K."/>
            <person name="Lipzen A."/>
            <person name="Lombard V."/>
            <person name="Magnuson J."/>
            <person name="Maillard F."/>
            <person name="Murat C."/>
            <person name="Nolan M."/>
            <person name="Ohm R.A."/>
            <person name="Pangilinan J."/>
            <person name="Pereira M.F."/>
            <person name="Perotto S."/>
            <person name="Peter M."/>
            <person name="Pfister S."/>
            <person name="Riley R."/>
            <person name="Sitrit Y."/>
            <person name="Stielow J.B."/>
            <person name="Szollosi G."/>
            <person name="Zifcakova L."/>
            <person name="Stursova M."/>
            <person name="Spatafora J.W."/>
            <person name="Tedersoo L."/>
            <person name="Vaario L.M."/>
            <person name="Yamada A."/>
            <person name="Yan M."/>
            <person name="Wang P."/>
            <person name="Xu J."/>
            <person name="Bruns T."/>
            <person name="Baldrian P."/>
            <person name="Vilgalys R."/>
            <person name="Dunand C."/>
            <person name="Henrissat B."/>
            <person name="Grigoriev I.V."/>
            <person name="Hibbett D."/>
            <person name="Nagy L.G."/>
            <person name="Martin F.M."/>
        </authorList>
    </citation>
    <scope>NUCLEOTIDE SEQUENCE</scope>
    <source>
        <strain evidence="9">Prilba</strain>
    </source>
</reference>
<dbReference type="GO" id="GO:0047545">
    <property type="term" value="F:(S)-2-hydroxyglutarate dehydrogenase activity"/>
    <property type="evidence" value="ECO:0007669"/>
    <property type="project" value="UniProtKB-ARBA"/>
</dbReference>
<comment type="similarity">
    <text evidence="1 6">Belongs to the D-isomer specific 2-hydroxyacid dehydrogenase family.</text>
</comment>
<keyword evidence="4" id="KW-0520">NAD</keyword>